<dbReference type="InterPro" id="IPR036397">
    <property type="entry name" value="RNaseH_sf"/>
</dbReference>
<evidence type="ECO:0000259" key="1">
    <source>
        <dbReference type="Pfam" id="PF13456"/>
    </source>
</evidence>
<dbReference type="EnsemblPlants" id="KEH41998">
    <property type="protein sequence ID" value="KEH41998"/>
    <property type="gene ID" value="MTR_1g059640"/>
</dbReference>
<dbReference type="CDD" id="cd06222">
    <property type="entry name" value="RNase_H_like"/>
    <property type="match status" value="1"/>
</dbReference>
<evidence type="ECO:0000313" key="3">
    <source>
        <dbReference type="EnsemblPlants" id="KEH41998"/>
    </source>
</evidence>
<keyword evidence="4" id="KW-1185">Reference proteome</keyword>
<dbReference type="InterPro" id="IPR002156">
    <property type="entry name" value="RNaseH_domain"/>
</dbReference>
<dbReference type="Gene3D" id="3.30.420.10">
    <property type="entry name" value="Ribonuclease H-like superfamily/Ribonuclease H"/>
    <property type="match status" value="1"/>
</dbReference>
<dbReference type="Pfam" id="PF13456">
    <property type="entry name" value="RVT_3"/>
    <property type="match status" value="1"/>
</dbReference>
<evidence type="ECO:0000313" key="4">
    <source>
        <dbReference type="Proteomes" id="UP000002051"/>
    </source>
</evidence>
<organism evidence="2 4">
    <name type="scientific">Medicago truncatula</name>
    <name type="common">Barrel medic</name>
    <name type="synonym">Medicago tribuloides</name>
    <dbReference type="NCBI Taxonomy" id="3880"/>
    <lineage>
        <taxon>Eukaryota</taxon>
        <taxon>Viridiplantae</taxon>
        <taxon>Streptophyta</taxon>
        <taxon>Embryophyta</taxon>
        <taxon>Tracheophyta</taxon>
        <taxon>Spermatophyta</taxon>
        <taxon>Magnoliopsida</taxon>
        <taxon>eudicotyledons</taxon>
        <taxon>Gunneridae</taxon>
        <taxon>Pentapetalae</taxon>
        <taxon>rosids</taxon>
        <taxon>fabids</taxon>
        <taxon>Fabales</taxon>
        <taxon>Fabaceae</taxon>
        <taxon>Papilionoideae</taxon>
        <taxon>50 kb inversion clade</taxon>
        <taxon>NPAAA clade</taxon>
        <taxon>Hologalegina</taxon>
        <taxon>IRL clade</taxon>
        <taxon>Trifolieae</taxon>
        <taxon>Medicago</taxon>
    </lineage>
</organism>
<accession>A0A072VKQ0</accession>
<dbReference type="GO" id="GO:0003676">
    <property type="term" value="F:nucleic acid binding"/>
    <property type="evidence" value="ECO:0007669"/>
    <property type="project" value="InterPro"/>
</dbReference>
<dbReference type="PANTHER" id="PTHR47723">
    <property type="entry name" value="OS05G0353850 PROTEIN"/>
    <property type="match status" value="1"/>
</dbReference>
<dbReference type="GO" id="GO:0004523">
    <property type="term" value="F:RNA-DNA hybrid ribonuclease activity"/>
    <property type="evidence" value="ECO:0007669"/>
    <property type="project" value="InterPro"/>
</dbReference>
<name>A0A072VKQ0_MEDTR</name>
<dbReference type="HOGENOM" id="CLU_1838076_0_0_1"/>
<dbReference type="Proteomes" id="UP000002051">
    <property type="component" value="Unassembled WGS sequence"/>
</dbReference>
<dbReference type="InterPro" id="IPR053151">
    <property type="entry name" value="RNase_H-like"/>
</dbReference>
<dbReference type="InterPro" id="IPR044730">
    <property type="entry name" value="RNase_H-like_dom_plant"/>
</dbReference>
<reference evidence="2 4" key="1">
    <citation type="journal article" date="2011" name="Nature">
        <title>The Medicago genome provides insight into the evolution of rhizobial symbioses.</title>
        <authorList>
            <person name="Young N.D."/>
            <person name="Debelle F."/>
            <person name="Oldroyd G.E."/>
            <person name="Geurts R."/>
            <person name="Cannon S.B."/>
            <person name="Udvardi M.K."/>
            <person name="Benedito V.A."/>
            <person name="Mayer K.F."/>
            <person name="Gouzy J."/>
            <person name="Schoof H."/>
            <person name="Van de Peer Y."/>
            <person name="Proost S."/>
            <person name="Cook D.R."/>
            <person name="Meyers B.C."/>
            <person name="Spannagl M."/>
            <person name="Cheung F."/>
            <person name="De Mita S."/>
            <person name="Krishnakumar V."/>
            <person name="Gundlach H."/>
            <person name="Zhou S."/>
            <person name="Mudge J."/>
            <person name="Bharti A.K."/>
            <person name="Murray J.D."/>
            <person name="Naoumkina M.A."/>
            <person name="Rosen B."/>
            <person name="Silverstein K.A."/>
            <person name="Tang H."/>
            <person name="Rombauts S."/>
            <person name="Zhao P.X."/>
            <person name="Zhou P."/>
            <person name="Barbe V."/>
            <person name="Bardou P."/>
            <person name="Bechner M."/>
            <person name="Bellec A."/>
            <person name="Berger A."/>
            <person name="Berges H."/>
            <person name="Bidwell S."/>
            <person name="Bisseling T."/>
            <person name="Choisne N."/>
            <person name="Couloux A."/>
            <person name="Denny R."/>
            <person name="Deshpande S."/>
            <person name="Dai X."/>
            <person name="Doyle J.J."/>
            <person name="Dudez A.M."/>
            <person name="Farmer A.D."/>
            <person name="Fouteau S."/>
            <person name="Franken C."/>
            <person name="Gibelin C."/>
            <person name="Gish J."/>
            <person name="Goldstein S."/>
            <person name="Gonzalez A.J."/>
            <person name="Green P.J."/>
            <person name="Hallab A."/>
            <person name="Hartog M."/>
            <person name="Hua A."/>
            <person name="Humphray S.J."/>
            <person name="Jeong D.H."/>
            <person name="Jing Y."/>
            <person name="Jocker A."/>
            <person name="Kenton S.M."/>
            <person name="Kim D.J."/>
            <person name="Klee K."/>
            <person name="Lai H."/>
            <person name="Lang C."/>
            <person name="Lin S."/>
            <person name="Macmil S.L."/>
            <person name="Magdelenat G."/>
            <person name="Matthews L."/>
            <person name="McCorrison J."/>
            <person name="Monaghan E.L."/>
            <person name="Mun J.H."/>
            <person name="Najar F.Z."/>
            <person name="Nicholson C."/>
            <person name="Noirot C."/>
            <person name="O'Bleness M."/>
            <person name="Paule C.R."/>
            <person name="Poulain J."/>
            <person name="Prion F."/>
            <person name="Qin B."/>
            <person name="Qu C."/>
            <person name="Retzel E.F."/>
            <person name="Riddle C."/>
            <person name="Sallet E."/>
            <person name="Samain S."/>
            <person name="Samson N."/>
            <person name="Sanders I."/>
            <person name="Saurat O."/>
            <person name="Scarpelli C."/>
            <person name="Schiex T."/>
            <person name="Segurens B."/>
            <person name="Severin A.J."/>
            <person name="Sherrier D.J."/>
            <person name="Shi R."/>
            <person name="Sims S."/>
            <person name="Singer S.R."/>
            <person name="Sinharoy S."/>
            <person name="Sterck L."/>
            <person name="Viollet A."/>
            <person name="Wang B.B."/>
            <person name="Wang K."/>
            <person name="Wang M."/>
            <person name="Wang X."/>
            <person name="Warfsmann J."/>
            <person name="Weissenbach J."/>
            <person name="White D.D."/>
            <person name="White J.D."/>
            <person name="Wiley G.B."/>
            <person name="Wincker P."/>
            <person name="Xing Y."/>
            <person name="Yang L."/>
            <person name="Yao Z."/>
            <person name="Ying F."/>
            <person name="Zhai J."/>
            <person name="Zhou L."/>
            <person name="Zuber A."/>
            <person name="Denarie J."/>
            <person name="Dixon R.A."/>
            <person name="May G.D."/>
            <person name="Schwartz D.C."/>
            <person name="Rogers J."/>
            <person name="Quetier F."/>
            <person name="Town C.D."/>
            <person name="Roe B.A."/>
        </authorList>
    </citation>
    <scope>NUCLEOTIDE SEQUENCE [LARGE SCALE GENOMIC DNA]</scope>
    <source>
        <strain evidence="2">A17</strain>
        <strain evidence="3 4">cv. Jemalong A17</strain>
    </source>
</reference>
<proteinExistence type="predicted"/>
<reference evidence="3" key="3">
    <citation type="submission" date="2015-04" db="UniProtKB">
        <authorList>
            <consortium name="EnsemblPlants"/>
        </authorList>
    </citation>
    <scope>IDENTIFICATION</scope>
    <source>
        <strain evidence="3">cv. Jemalong A17</strain>
    </source>
</reference>
<evidence type="ECO:0000313" key="2">
    <source>
        <dbReference type="EMBL" id="KEH41998.1"/>
    </source>
</evidence>
<sequence length="140" mass="16206">MDESCLGTPQRVGFGGLIRNYVGRYLSGFSSFISNSEDILLAELVICILRNWNFLNRIYVAIEKAEQMDWKQIWLESDSMLAVKAFNQNSPVSWFLKNRWLNCKVFSSSIVHLFVFALISIEREMLLLAPWFVMAKVCNL</sequence>
<reference evidence="2 4" key="2">
    <citation type="journal article" date="2014" name="BMC Genomics">
        <title>An improved genome release (version Mt4.0) for the model legume Medicago truncatula.</title>
        <authorList>
            <person name="Tang H."/>
            <person name="Krishnakumar V."/>
            <person name="Bidwell S."/>
            <person name="Rosen B."/>
            <person name="Chan A."/>
            <person name="Zhou S."/>
            <person name="Gentzbittel L."/>
            <person name="Childs K.L."/>
            <person name="Yandell M."/>
            <person name="Gundlach H."/>
            <person name="Mayer K.F."/>
            <person name="Schwartz D.C."/>
            <person name="Town C.D."/>
        </authorList>
    </citation>
    <scope>GENOME REANNOTATION</scope>
    <source>
        <strain evidence="2">A17</strain>
        <strain evidence="3 4">cv. Jemalong A17</strain>
    </source>
</reference>
<dbReference type="AlphaFoldDB" id="A0A072VKQ0"/>
<feature type="domain" description="RNase H type-1" evidence="1">
    <location>
        <begin position="7"/>
        <end position="93"/>
    </location>
</feature>
<dbReference type="PANTHER" id="PTHR47723:SF23">
    <property type="entry name" value="REVERSE TRANSCRIPTASE-LIKE PROTEIN"/>
    <property type="match status" value="1"/>
</dbReference>
<gene>
    <name evidence="2" type="ordered locus">MTR_1g059640</name>
</gene>
<dbReference type="EMBL" id="CM001217">
    <property type="protein sequence ID" value="KEH41998.1"/>
    <property type="molecule type" value="Genomic_DNA"/>
</dbReference>
<protein>
    <recommendedName>
        <fullName evidence="1">RNase H type-1 domain-containing protein</fullName>
    </recommendedName>
</protein>